<keyword evidence="3" id="KW-0378">Hydrolase</keyword>
<evidence type="ECO:0000313" key="4">
    <source>
        <dbReference type="Proteomes" id="UP001419910"/>
    </source>
</evidence>
<evidence type="ECO:0000256" key="1">
    <source>
        <dbReference type="SAM" id="SignalP"/>
    </source>
</evidence>
<proteinExistence type="predicted"/>
<comment type="caution">
    <text evidence="3">The sequence shown here is derived from an EMBL/GenBank/DDBJ whole genome shotgun (WGS) entry which is preliminary data.</text>
</comment>
<dbReference type="InterPro" id="IPR017853">
    <property type="entry name" value="GH"/>
</dbReference>
<dbReference type="InterPro" id="IPR025275">
    <property type="entry name" value="DUF4015"/>
</dbReference>
<reference evidence="3 4" key="1">
    <citation type="submission" date="2024-05" db="EMBL/GenBank/DDBJ databases">
        <authorList>
            <person name="Liu Q."/>
            <person name="Xin Y.-H."/>
        </authorList>
    </citation>
    <scope>NUCLEOTIDE SEQUENCE [LARGE SCALE GENOMIC DNA]</scope>
    <source>
        <strain evidence="3 4">CGMCC 1.10181</strain>
    </source>
</reference>
<dbReference type="SUPFAM" id="SSF51445">
    <property type="entry name" value="(Trans)glycosidases"/>
    <property type="match status" value="1"/>
</dbReference>
<sequence length="424" mass="45293">MRRLLRAAIAALGLALLAPGASAQAIDLDGRLVDATTGAAVADGIVTVGGRETRIGANGGFHVRGAPGQILVRALGYRRISMSAADLAGAHGVVRLAPITPKGLYLTVYGVGSQKLLGGAMAIVAAGGANALVIDLKGDRGTIPYPSAVPLATTAGARKLTTIPDLAALVQRLHGGGIYVIARIVVFKDNPLAEARPDLAIRRGKALFRDREGLAWADPFQADVRTYNIDLAVEAAAAGVDEIQFDYLRFPDSSARLTLAQPSTQANRVAAIAGFLAEARQRLVPYNVFTAADIFGYVCWNLDDTGIGQRLEDIAPQVDYLSPMLYPSGYRFGIPGIRNPVANSYAIVHGSLVEAQRRLGGSSKRFRPWLQAFKDYAFDHRSFDADEVALQIRATQDFGSDGWMLWNANNVYADAGLVRKEPKR</sequence>
<feature type="chain" id="PRO_5045963534" evidence="1">
    <location>
        <begin position="24"/>
        <end position="424"/>
    </location>
</feature>
<dbReference type="Gene3D" id="3.20.20.80">
    <property type="entry name" value="Glycosidases"/>
    <property type="match status" value="1"/>
</dbReference>
<name>A0ABU9Y163_9SPHN</name>
<keyword evidence="4" id="KW-1185">Reference proteome</keyword>
<feature type="signal peptide" evidence="1">
    <location>
        <begin position="1"/>
        <end position="23"/>
    </location>
</feature>
<dbReference type="GO" id="GO:0016787">
    <property type="term" value="F:hydrolase activity"/>
    <property type="evidence" value="ECO:0007669"/>
    <property type="project" value="UniProtKB-KW"/>
</dbReference>
<gene>
    <name evidence="3" type="ORF">ABC974_07915</name>
</gene>
<organism evidence="3 4">
    <name type="scientific">Sphingomonas oligophenolica</name>
    <dbReference type="NCBI Taxonomy" id="301154"/>
    <lineage>
        <taxon>Bacteria</taxon>
        <taxon>Pseudomonadati</taxon>
        <taxon>Pseudomonadota</taxon>
        <taxon>Alphaproteobacteria</taxon>
        <taxon>Sphingomonadales</taxon>
        <taxon>Sphingomonadaceae</taxon>
        <taxon>Sphingomonas</taxon>
    </lineage>
</organism>
<feature type="domain" description="DUF4015" evidence="2">
    <location>
        <begin position="103"/>
        <end position="412"/>
    </location>
</feature>
<dbReference type="RefSeq" id="WP_343887155.1">
    <property type="nucleotide sequence ID" value="NZ_BAAAEH010000002.1"/>
</dbReference>
<protein>
    <submittedName>
        <fullName evidence="3">Glycoside hydrolase</fullName>
    </submittedName>
</protein>
<evidence type="ECO:0000259" key="2">
    <source>
        <dbReference type="Pfam" id="PF13200"/>
    </source>
</evidence>
<dbReference type="Pfam" id="PF13200">
    <property type="entry name" value="DUF4015"/>
    <property type="match status" value="1"/>
</dbReference>
<dbReference type="EMBL" id="JBDIME010000004">
    <property type="protein sequence ID" value="MEN2789546.1"/>
    <property type="molecule type" value="Genomic_DNA"/>
</dbReference>
<keyword evidence="1" id="KW-0732">Signal</keyword>
<dbReference type="Proteomes" id="UP001419910">
    <property type="component" value="Unassembled WGS sequence"/>
</dbReference>
<accession>A0ABU9Y163</accession>
<evidence type="ECO:0000313" key="3">
    <source>
        <dbReference type="EMBL" id="MEN2789546.1"/>
    </source>
</evidence>